<keyword evidence="3" id="KW-1185">Reference proteome</keyword>
<dbReference type="AlphaFoldDB" id="A0A0C2XJ17"/>
<feature type="region of interest" description="Disordered" evidence="1">
    <location>
        <begin position="86"/>
        <end position="125"/>
    </location>
</feature>
<gene>
    <name evidence="2" type="ORF">M413DRAFT_448315</name>
</gene>
<protein>
    <recommendedName>
        <fullName evidence="4">Allergen</fullName>
    </recommendedName>
</protein>
<name>A0A0C2XJ17_HEBCY</name>
<feature type="compositionally biased region" description="Basic and acidic residues" evidence="1">
    <location>
        <begin position="52"/>
        <end position="61"/>
    </location>
</feature>
<sequence length="437" mass="47980">MKTVKSMLGTDHSDAEQRRMLRTRSKSNEASSLESRTRLPAGTGPGTSGKPSEAKLEQDLEFAQRNRDSQGIAGYGTDAAAAAGGSLGGTHMGMQHAPARETGTKPHIGIPSTSGTGPLHREGGVRDTGAYEQAQPVPVPVPTLGTGGATVITETRRDAGELGPAQVIPLETGHAFGHGPMELMPDNLADEDTTRLERVVHERVRHLETEEVSRIKEHDRHIHHIQHHTQPLVASEELPEEHRSVDHPPTKITEIHTAMPKDDKLLHDMVHEHQDTLIHAPKERTIIDKGIVINEHIHHHIHHVMQPIITKETIDKQRIHTTIPIHAVTHEAPVVHQSKVHQVLPLETFIQEGGSIESGIPKERVGETMMRHGQCERHVDGIAEKLERELHLGPSAVHHEPHHFAGTTHELAPKKEIVTDRGAMGTAEMPMVAPSKN</sequence>
<reference evidence="2 3" key="1">
    <citation type="submission" date="2014-04" db="EMBL/GenBank/DDBJ databases">
        <authorList>
            <consortium name="DOE Joint Genome Institute"/>
            <person name="Kuo A."/>
            <person name="Gay G."/>
            <person name="Dore J."/>
            <person name="Kohler A."/>
            <person name="Nagy L.G."/>
            <person name="Floudas D."/>
            <person name="Copeland A."/>
            <person name="Barry K.W."/>
            <person name="Cichocki N."/>
            <person name="Veneault-Fourrey C."/>
            <person name="LaButti K."/>
            <person name="Lindquist E.A."/>
            <person name="Lipzen A."/>
            <person name="Lundell T."/>
            <person name="Morin E."/>
            <person name="Murat C."/>
            <person name="Sun H."/>
            <person name="Tunlid A."/>
            <person name="Henrissat B."/>
            <person name="Grigoriev I.V."/>
            <person name="Hibbett D.S."/>
            <person name="Martin F."/>
            <person name="Nordberg H.P."/>
            <person name="Cantor M.N."/>
            <person name="Hua S.X."/>
        </authorList>
    </citation>
    <scope>NUCLEOTIDE SEQUENCE [LARGE SCALE GENOMIC DNA]</scope>
    <source>
        <strain evidence="3">h7</strain>
    </source>
</reference>
<evidence type="ECO:0008006" key="4">
    <source>
        <dbReference type="Google" id="ProtNLM"/>
    </source>
</evidence>
<dbReference type="OrthoDB" id="2118965at2759"/>
<organism evidence="2 3">
    <name type="scientific">Hebeloma cylindrosporum</name>
    <dbReference type="NCBI Taxonomy" id="76867"/>
    <lineage>
        <taxon>Eukaryota</taxon>
        <taxon>Fungi</taxon>
        <taxon>Dikarya</taxon>
        <taxon>Basidiomycota</taxon>
        <taxon>Agaricomycotina</taxon>
        <taxon>Agaricomycetes</taxon>
        <taxon>Agaricomycetidae</taxon>
        <taxon>Agaricales</taxon>
        <taxon>Agaricineae</taxon>
        <taxon>Hymenogastraceae</taxon>
        <taxon>Hebeloma</taxon>
    </lineage>
</organism>
<evidence type="ECO:0000313" key="3">
    <source>
        <dbReference type="Proteomes" id="UP000053424"/>
    </source>
</evidence>
<dbReference type="PANTHER" id="PTHR38703">
    <property type="entry name" value="CHROMOSOME 8, WHOLE GENOME SHOTGUN SEQUENCE"/>
    <property type="match status" value="1"/>
</dbReference>
<proteinExistence type="predicted"/>
<dbReference type="HOGENOM" id="CLU_731615_0_0_1"/>
<evidence type="ECO:0000256" key="1">
    <source>
        <dbReference type="SAM" id="MobiDB-lite"/>
    </source>
</evidence>
<accession>A0A0C2XJ17</accession>
<dbReference type="PANTHER" id="PTHR38703:SF1">
    <property type="entry name" value="ALLERGEN"/>
    <property type="match status" value="1"/>
</dbReference>
<evidence type="ECO:0000313" key="2">
    <source>
        <dbReference type="EMBL" id="KIM37813.1"/>
    </source>
</evidence>
<dbReference type="EMBL" id="KN831795">
    <property type="protein sequence ID" value="KIM37813.1"/>
    <property type="molecule type" value="Genomic_DNA"/>
</dbReference>
<dbReference type="Proteomes" id="UP000053424">
    <property type="component" value="Unassembled WGS sequence"/>
</dbReference>
<feature type="region of interest" description="Disordered" evidence="1">
    <location>
        <begin position="1"/>
        <end position="61"/>
    </location>
</feature>
<reference evidence="3" key="2">
    <citation type="submission" date="2015-01" db="EMBL/GenBank/DDBJ databases">
        <title>Evolutionary Origins and Diversification of the Mycorrhizal Mutualists.</title>
        <authorList>
            <consortium name="DOE Joint Genome Institute"/>
            <consortium name="Mycorrhizal Genomics Consortium"/>
            <person name="Kohler A."/>
            <person name="Kuo A."/>
            <person name="Nagy L.G."/>
            <person name="Floudas D."/>
            <person name="Copeland A."/>
            <person name="Barry K.W."/>
            <person name="Cichocki N."/>
            <person name="Veneault-Fourrey C."/>
            <person name="LaButti K."/>
            <person name="Lindquist E.A."/>
            <person name="Lipzen A."/>
            <person name="Lundell T."/>
            <person name="Morin E."/>
            <person name="Murat C."/>
            <person name="Riley R."/>
            <person name="Ohm R."/>
            <person name="Sun H."/>
            <person name="Tunlid A."/>
            <person name="Henrissat B."/>
            <person name="Grigoriev I.V."/>
            <person name="Hibbett D.S."/>
            <person name="Martin F."/>
        </authorList>
    </citation>
    <scope>NUCLEOTIDE SEQUENCE [LARGE SCALE GENOMIC DNA]</scope>
    <source>
        <strain evidence="3">h7</strain>
    </source>
</reference>